<sequence>MRLRPGRPHQGVAADLEEAVPRRRDPRMVGVPVTGLTDLQRERYVRNLDVVGMGEEGQLRLLASSVIVIGAGGLGSAVLPYLAAAGVGRIAVVDGDAVELKNMQRQVLHTDLGRNKAESGAERLRALNPDVTVEEFAEYLTPERARELFVDYDLVLDCTDTFGAKFMLSDAAEAVGARLIWASAVGMQGQCSVFGVPDANGDRLYLRDLIPEEPADGLYPKATDIGVLGAMVAQVGALEATEAIKLLAGFGEPLVGRVALLDAAAARWSYLPLRKAR</sequence>
<organism evidence="3 4">
    <name type="scientific">Tessaracoccus flavescens</name>
    <dbReference type="NCBI Taxonomy" id="399497"/>
    <lineage>
        <taxon>Bacteria</taxon>
        <taxon>Bacillati</taxon>
        <taxon>Actinomycetota</taxon>
        <taxon>Actinomycetes</taxon>
        <taxon>Propionibacteriales</taxon>
        <taxon>Propionibacteriaceae</taxon>
        <taxon>Tessaracoccus</taxon>
    </lineage>
</organism>
<dbReference type="KEGG" id="tfa:BW733_04105"/>
<evidence type="ECO:0000313" key="3">
    <source>
        <dbReference type="EMBL" id="AQP50138.1"/>
    </source>
</evidence>
<accession>A0A1Q2CVK4</accession>
<dbReference type="Pfam" id="PF00899">
    <property type="entry name" value="ThiF"/>
    <property type="match status" value="1"/>
</dbReference>
<proteinExistence type="predicted"/>
<feature type="transmembrane region" description="Helical" evidence="1">
    <location>
        <begin position="61"/>
        <end position="83"/>
    </location>
</feature>
<evidence type="ECO:0000256" key="1">
    <source>
        <dbReference type="SAM" id="Phobius"/>
    </source>
</evidence>
<dbReference type="CDD" id="cd00757">
    <property type="entry name" value="ThiF_MoeB_HesA_family"/>
    <property type="match status" value="1"/>
</dbReference>
<dbReference type="STRING" id="399497.BW733_04105"/>
<dbReference type="Gene3D" id="3.40.50.720">
    <property type="entry name" value="NAD(P)-binding Rossmann-like Domain"/>
    <property type="match status" value="1"/>
</dbReference>
<dbReference type="EMBL" id="CP019607">
    <property type="protein sequence ID" value="AQP50138.1"/>
    <property type="molecule type" value="Genomic_DNA"/>
</dbReference>
<keyword evidence="1" id="KW-0472">Membrane</keyword>
<dbReference type="Proteomes" id="UP000188235">
    <property type="component" value="Chromosome"/>
</dbReference>
<dbReference type="GO" id="GO:0008641">
    <property type="term" value="F:ubiquitin-like modifier activating enzyme activity"/>
    <property type="evidence" value="ECO:0007669"/>
    <property type="project" value="InterPro"/>
</dbReference>
<dbReference type="SUPFAM" id="SSF69572">
    <property type="entry name" value="Activating enzymes of the ubiquitin-like proteins"/>
    <property type="match status" value="1"/>
</dbReference>
<protein>
    <recommendedName>
        <fullName evidence="2">THIF-type NAD/FAD binding fold domain-containing protein</fullName>
    </recommendedName>
</protein>
<dbReference type="PANTHER" id="PTHR43267:SF1">
    <property type="entry name" value="TRNA THREONYLCARBAMOYLADENOSINE DEHYDRATASE"/>
    <property type="match status" value="1"/>
</dbReference>
<name>A0A1Q2CVK4_9ACTN</name>
<keyword evidence="4" id="KW-1185">Reference proteome</keyword>
<dbReference type="PANTHER" id="PTHR43267">
    <property type="entry name" value="TRNA THREONYLCARBAMOYLADENOSINE DEHYDRATASE"/>
    <property type="match status" value="1"/>
</dbReference>
<dbReference type="InterPro" id="IPR045886">
    <property type="entry name" value="ThiF/MoeB/HesA"/>
</dbReference>
<feature type="domain" description="THIF-type NAD/FAD binding fold" evidence="2">
    <location>
        <begin position="44"/>
        <end position="274"/>
    </location>
</feature>
<dbReference type="InterPro" id="IPR035985">
    <property type="entry name" value="Ubiquitin-activating_enz"/>
</dbReference>
<dbReference type="InterPro" id="IPR000594">
    <property type="entry name" value="ThiF_NAD_FAD-bd"/>
</dbReference>
<dbReference type="GO" id="GO:0061503">
    <property type="term" value="F:tRNA threonylcarbamoyladenosine dehydratase"/>
    <property type="evidence" value="ECO:0007669"/>
    <property type="project" value="TreeGrafter"/>
</dbReference>
<keyword evidence="1" id="KW-1133">Transmembrane helix</keyword>
<dbReference type="AlphaFoldDB" id="A0A1Q2CVK4"/>
<dbReference type="GO" id="GO:0061504">
    <property type="term" value="P:cyclic threonylcarbamoyladenosine biosynthetic process"/>
    <property type="evidence" value="ECO:0007669"/>
    <property type="project" value="TreeGrafter"/>
</dbReference>
<keyword evidence="1" id="KW-0812">Transmembrane</keyword>
<reference evidence="3 4" key="1">
    <citation type="journal article" date="2008" name="Int. J. Syst. Evol. Microbiol.">
        <title>Tessaracoccus flavescens sp. nov., isolated from marine sediment.</title>
        <authorList>
            <person name="Lee D.W."/>
            <person name="Lee S.D."/>
        </authorList>
    </citation>
    <scope>NUCLEOTIDE SEQUENCE [LARGE SCALE GENOMIC DNA]</scope>
    <source>
        <strain evidence="3 4">SST-39T</strain>
    </source>
</reference>
<evidence type="ECO:0000313" key="4">
    <source>
        <dbReference type="Proteomes" id="UP000188235"/>
    </source>
</evidence>
<evidence type="ECO:0000259" key="2">
    <source>
        <dbReference type="Pfam" id="PF00899"/>
    </source>
</evidence>
<gene>
    <name evidence="3" type="ORF">BW733_04105</name>
</gene>